<sequence>MKIFKIFSFLLLSCTLFAGAARAGEYPSKPIHLVVPLAPGGTTDIISRLLAKQMAGILGQAIVIDNRSGAGGTIASNEVAHAAPDGYTILMGTIGTMAVAPAMYRHLPYDPDKDFSLISLVNTGQFVLVVNPKVEAKNFSQFLALAKSEPGAINFGSAGNGSTPHLGMELLQSMAGIKLVHVPYRGSGPMVTAVAGGQVQCGMPDIPSALSLIQAGRLRALAVTGEARSTALPDVPTIAESGFKNFNVTVWLGLVAPRGTPAPIVEKLNHAVKLALQDKAFIKRLAEISSTPNYSTPAEFETFYKSERKKWAQVVKESGAVIN</sequence>
<dbReference type="Gene3D" id="3.40.190.150">
    <property type="entry name" value="Bordetella uptake gene, domain 1"/>
    <property type="match status" value="1"/>
</dbReference>
<dbReference type="PIRSF" id="PIRSF017082">
    <property type="entry name" value="YflP"/>
    <property type="match status" value="1"/>
</dbReference>
<evidence type="ECO:0000256" key="2">
    <source>
        <dbReference type="SAM" id="SignalP"/>
    </source>
</evidence>
<evidence type="ECO:0000256" key="1">
    <source>
        <dbReference type="ARBA" id="ARBA00006987"/>
    </source>
</evidence>
<dbReference type="PANTHER" id="PTHR42928:SF5">
    <property type="entry name" value="BLR1237 PROTEIN"/>
    <property type="match status" value="1"/>
</dbReference>
<reference evidence="4" key="1">
    <citation type="submission" date="2017-06" db="EMBL/GenBank/DDBJ databases">
        <title>Herbaspirillum phytohormonus sp. nov., isolated from the root nodule of Robinia pseudoacacia in lead-zinc mine.</title>
        <authorList>
            <person name="Fan M."/>
            <person name="Lin Y."/>
        </authorList>
    </citation>
    <scope>NUCLEOTIDE SEQUENCE [LARGE SCALE GENOMIC DNA]</scope>
    <source>
        <strain evidence="4">SC-089</strain>
    </source>
</reference>
<evidence type="ECO:0000313" key="4">
    <source>
        <dbReference type="Proteomes" id="UP000214603"/>
    </source>
</evidence>
<feature type="chain" id="PRO_5013008199" evidence="2">
    <location>
        <begin position="21"/>
        <end position="323"/>
    </location>
</feature>
<dbReference type="Gene3D" id="3.40.190.10">
    <property type="entry name" value="Periplasmic binding protein-like II"/>
    <property type="match status" value="1"/>
</dbReference>
<dbReference type="RefSeq" id="WP_088604735.1">
    <property type="nucleotide sequence ID" value="NZ_NJIH01000010.1"/>
</dbReference>
<keyword evidence="2" id="KW-0732">Signal</keyword>
<name>A0A225M618_9BURK</name>
<evidence type="ECO:0000313" key="3">
    <source>
        <dbReference type="EMBL" id="OWT56728.1"/>
    </source>
</evidence>
<dbReference type="Proteomes" id="UP000214603">
    <property type="component" value="Unassembled WGS sequence"/>
</dbReference>
<dbReference type="Pfam" id="PF03401">
    <property type="entry name" value="TctC"/>
    <property type="match status" value="1"/>
</dbReference>
<dbReference type="SUPFAM" id="SSF53850">
    <property type="entry name" value="Periplasmic binding protein-like II"/>
    <property type="match status" value="1"/>
</dbReference>
<dbReference type="OrthoDB" id="8678477at2"/>
<dbReference type="InterPro" id="IPR005064">
    <property type="entry name" value="BUG"/>
</dbReference>
<dbReference type="CDD" id="cd13578">
    <property type="entry name" value="PBP2_Bug27"/>
    <property type="match status" value="1"/>
</dbReference>
<organism evidence="3 4">
    <name type="scientific">Candidimonas nitroreducens</name>
    <dbReference type="NCBI Taxonomy" id="683354"/>
    <lineage>
        <taxon>Bacteria</taxon>
        <taxon>Pseudomonadati</taxon>
        <taxon>Pseudomonadota</taxon>
        <taxon>Betaproteobacteria</taxon>
        <taxon>Burkholderiales</taxon>
        <taxon>Alcaligenaceae</taxon>
        <taxon>Candidimonas</taxon>
    </lineage>
</organism>
<feature type="signal peptide" evidence="2">
    <location>
        <begin position="1"/>
        <end position="20"/>
    </location>
</feature>
<keyword evidence="4" id="KW-1185">Reference proteome</keyword>
<accession>A0A225M618</accession>
<dbReference type="AlphaFoldDB" id="A0A225M618"/>
<dbReference type="PANTHER" id="PTHR42928">
    <property type="entry name" value="TRICARBOXYLATE-BINDING PROTEIN"/>
    <property type="match status" value="1"/>
</dbReference>
<proteinExistence type="inferred from homology"/>
<dbReference type="EMBL" id="NJIH01000010">
    <property type="protein sequence ID" value="OWT56728.1"/>
    <property type="molecule type" value="Genomic_DNA"/>
</dbReference>
<protein>
    <submittedName>
        <fullName evidence="3">LacI family transcriptional regulator</fullName>
    </submittedName>
</protein>
<dbReference type="InterPro" id="IPR042100">
    <property type="entry name" value="Bug_dom1"/>
</dbReference>
<comment type="similarity">
    <text evidence="1">Belongs to the UPF0065 (bug) family.</text>
</comment>
<comment type="caution">
    <text evidence="3">The sequence shown here is derived from an EMBL/GenBank/DDBJ whole genome shotgun (WGS) entry which is preliminary data.</text>
</comment>
<gene>
    <name evidence="3" type="ORF">CEY11_17630</name>
</gene>